<name>J9DFP9_EDHAE</name>
<feature type="compositionally biased region" description="Polar residues" evidence="1">
    <location>
        <begin position="68"/>
        <end position="77"/>
    </location>
</feature>
<dbReference type="InParanoid" id="J9DFP9"/>
<evidence type="ECO:0000256" key="1">
    <source>
        <dbReference type="SAM" id="MobiDB-lite"/>
    </source>
</evidence>
<feature type="region of interest" description="Disordered" evidence="1">
    <location>
        <begin position="1"/>
        <end position="27"/>
    </location>
</feature>
<dbReference type="Proteomes" id="UP000003163">
    <property type="component" value="Unassembled WGS sequence"/>
</dbReference>
<dbReference type="VEuPathDB" id="MicrosporidiaDB:EDEG_00024"/>
<feature type="compositionally biased region" description="Basic and acidic residues" evidence="1">
    <location>
        <begin position="13"/>
        <end position="27"/>
    </location>
</feature>
<organism evidence="2 3">
    <name type="scientific">Edhazardia aedis (strain USNM 41457)</name>
    <name type="common">Microsporidian parasite</name>
    <dbReference type="NCBI Taxonomy" id="1003232"/>
    <lineage>
        <taxon>Eukaryota</taxon>
        <taxon>Fungi</taxon>
        <taxon>Fungi incertae sedis</taxon>
        <taxon>Microsporidia</taxon>
        <taxon>Edhazardia</taxon>
    </lineage>
</organism>
<sequence>MFIIGNTNENSEEEKRDQDANHIASNEERECNQNISIKGEMCELKNFEEKGGLYTTRDREHDDKSPRNFPTNTSLNNINQNTSKPILLYDFPGFGLVYTSN</sequence>
<accession>J9DFP9</accession>
<reference evidence="3" key="2">
    <citation type="submission" date="2015-07" db="EMBL/GenBank/DDBJ databases">
        <title>Contrasting host-pathogen interactions and genome evolution in two generalist and specialist microsporidian pathogens of mosquitoes.</title>
        <authorList>
            <consortium name="The Broad Institute Genomics Platform"/>
            <consortium name="The Broad Institute Genome Sequencing Center for Infectious Disease"/>
            <person name="Cuomo C.A."/>
            <person name="Sanscrainte N.D."/>
            <person name="Goldberg J.M."/>
            <person name="Heiman D."/>
            <person name="Young S."/>
            <person name="Zeng Q."/>
            <person name="Becnel J.J."/>
            <person name="Birren B.W."/>
        </authorList>
    </citation>
    <scope>NUCLEOTIDE SEQUENCE [LARGE SCALE GENOMIC DNA]</scope>
    <source>
        <strain evidence="3">USNM 41457</strain>
    </source>
</reference>
<dbReference type="AlphaFoldDB" id="J9DFP9"/>
<evidence type="ECO:0000313" key="2">
    <source>
        <dbReference type="EMBL" id="EJW01430.1"/>
    </source>
</evidence>
<dbReference type="HOGENOM" id="CLU_2291676_0_0_1"/>
<proteinExistence type="predicted"/>
<dbReference type="EMBL" id="AFBI03000001">
    <property type="protein sequence ID" value="EJW01430.1"/>
    <property type="molecule type" value="Genomic_DNA"/>
</dbReference>
<protein>
    <submittedName>
        <fullName evidence="2">Uncharacterized protein</fullName>
    </submittedName>
</protein>
<reference evidence="2 3" key="1">
    <citation type="submission" date="2011-08" db="EMBL/GenBank/DDBJ databases">
        <authorList>
            <person name="Liu Z.J."/>
            <person name="Shi F.L."/>
            <person name="Lu J.Q."/>
            <person name="Li M."/>
            <person name="Wang Z.L."/>
        </authorList>
    </citation>
    <scope>NUCLEOTIDE SEQUENCE [LARGE SCALE GENOMIC DNA]</scope>
    <source>
        <strain evidence="2 3">USNM 41457</strain>
    </source>
</reference>
<keyword evidence="3" id="KW-1185">Reference proteome</keyword>
<feature type="compositionally biased region" description="Basic and acidic residues" evidence="1">
    <location>
        <begin position="54"/>
        <end position="66"/>
    </location>
</feature>
<feature type="region of interest" description="Disordered" evidence="1">
    <location>
        <begin position="54"/>
        <end position="77"/>
    </location>
</feature>
<comment type="caution">
    <text evidence="2">The sequence shown here is derived from an EMBL/GenBank/DDBJ whole genome shotgun (WGS) entry which is preliminary data.</text>
</comment>
<gene>
    <name evidence="2" type="ORF">EDEG_00024</name>
</gene>
<evidence type="ECO:0000313" key="3">
    <source>
        <dbReference type="Proteomes" id="UP000003163"/>
    </source>
</evidence>